<dbReference type="OrthoDB" id="4495440at2759"/>
<protein>
    <recommendedName>
        <fullName evidence="9">Sodium/calcium exchanger membrane region domain-containing protein</fullName>
    </recommendedName>
</protein>
<evidence type="ECO:0000313" key="11">
    <source>
        <dbReference type="Proteomes" id="UP000326198"/>
    </source>
</evidence>
<keyword evidence="3" id="KW-0813">Transport</keyword>
<evidence type="ECO:0000256" key="8">
    <source>
        <dbReference type="SAM" id="Phobius"/>
    </source>
</evidence>
<keyword evidence="5 8" id="KW-1133">Transmembrane helix</keyword>
<feature type="transmembrane region" description="Helical" evidence="8">
    <location>
        <begin position="123"/>
        <end position="142"/>
    </location>
</feature>
<evidence type="ECO:0000256" key="5">
    <source>
        <dbReference type="ARBA" id="ARBA00022989"/>
    </source>
</evidence>
<proteinExistence type="inferred from homology"/>
<dbReference type="GO" id="GO:0006874">
    <property type="term" value="P:intracellular calcium ion homeostasis"/>
    <property type="evidence" value="ECO:0007669"/>
    <property type="project" value="TreeGrafter"/>
</dbReference>
<dbReference type="EMBL" id="ML736258">
    <property type="protein sequence ID" value="KAE8375568.1"/>
    <property type="molecule type" value="Genomic_DNA"/>
</dbReference>
<dbReference type="PANTHER" id="PTHR31503">
    <property type="entry name" value="VACUOLAR CALCIUM ION TRANSPORTER"/>
    <property type="match status" value="1"/>
</dbReference>
<dbReference type="GO" id="GO:0015369">
    <property type="term" value="F:calcium:proton antiporter activity"/>
    <property type="evidence" value="ECO:0007669"/>
    <property type="project" value="TreeGrafter"/>
</dbReference>
<evidence type="ECO:0000259" key="9">
    <source>
        <dbReference type="Pfam" id="PF01699"/>
    </source>
</evidence>
<organism evidence="10 11">
    <name type="scientific">Aspergillus bertholletiae</name>
    <dbReference type="NCBI Taxonomy" id="1226010"/>
    <lineage>
        <taxon>Eukaryota</taxon>
        <taxon>Fungi</taxon>
        <taxon>Dikarya</taxon>
        <taxon>Ascomycota</taxon>
        <taxon>Pezizomycotina</taxon>
        <taxon>Eurotiomycetes</taxon>
        <taxon>Eurotiomycetidae</taxon>
        <taxon>Eurotiales</taxon>
        <taxon>Aspergillaceae</taxon>
        <taxon>Aspergillus</taxon>
        <taxon>Aspergillus subgen. Circumdati</taxon>
    </lineage>
</organism>
<dbReference type="Gene3D" id="1.20.1420.30">
    <property type="entry name" value="NCX, central ion-binding region"/>
    <property type="match status" value="1"/>
</dbReference>
<feature type="transmembrane region" description="Helical" evidence="8">
    <location>
        <begin position="385"/>
        <end position="402"/>
    </location>
</feature>
<dbReference type="InterPro" id="IPR044880">
    <property type="entry name" value="NCX_ion-bd_dom_sf"/>
</dbReference>
<reference evidence="10 11" key="1">
    <citation type="submission" date="2019-04" db="EMBL/GenBank/DDBJ databases">
        <title>Friends and foes A comparative genomics studyof 23 Aspergillus species from section Flavi.</title>
        <authorList>
            <consortium name="DOE Joint Genome Institute"/>
            <person name="Kjaerbolling I."/>
            <person name="Vesth T."/>
            <person name="Frisvad J.C."/>
            <person name="Nybo J.L."/>
            <person name="Theobald S."/>
            <person name="Kildgaard S."/>
            <person name="Isbrandt T."/>
            <person name="Kuo A."/>
            <person name="Sato A."/>
            <person name="Lyhne E.K."/>
            <person name="Kogle M.E."/>
            <person name="Wiebenga A."/>
            <person name="Kun R.S."/>
            <person name="Lubbers R.J."/>
            <person name="Makela M.R."/>
            <person name="Barry K."/>
            <person name="Chovatia M."/>
            <person name="Clum A."/>
            <person name="Daum C."/>
            <person name="Haridas S."/>
            <person name="He G."/>
            <person name="LaButti K."/>
            <person name="Lipzen A."/>
            <person name="Mondo S."/>
            <person name="Riley R."/>
            <person name="Salamov A."/>
            <person name="Simmons B.A."/>
            <person name="Magnuson J.K."/>
            <person name="Henrissat B."/>
            <person name="Mortensen U.H."/>
            <person name="Larsen T.O."/>
            <person name="Devries R.P."/>
            <person name="Grigoriev I.V."/>
            <person name="Machida M."/>
            <person name="Baker S.E."/>
            <person name="Andersen M.R."/>
        </authorList>
    </citation>
    <scope>NUCLEOTIDE SEQUENCE [LARGE SCALE GENOMIC DNA]</scope>
    <source>
        <strain evidence="10 11">IBT 29228</strain>
    </source>
</reference>
<feature type="transmembrane region" description="Helical" evidence="8">
    <location>
        <begin position="148"/>
        <end position="173"/>
    </location>
</feature>
<feature type="transmembrane region" description="Helical" evidence="8">
    <location>
        <begin position="87"/>
        <end position="111"/>
    </location>
</feature>
<evidence type="ECO:0000256" key="3">
    <source>
        <dbReference type="ARBA" id="ARBA00022448"/>
    </source>
</evidence>
<sequence length="434" mass="48652">MRPASLVLERPVELNFEGNEYRPLLGGDLSSSVPWSEDQRWWVRLPAQNVLALRTILRKLDYTWALLIFWPLALLSNAQNWGIKSVFALNFLALLTLETRFISTAEWLWLFSGSTVTNLLTEVLPNIFPLLIGITGILYSEIQLVESFIVGSLIANLLVGTGLSFVIGGIWNNEQRIDYGGVRNVAVLTLLTAFPYIVPTFLGAFMRDELHFDDLRTLITVEAGVLLAFYIMWLCFRYKTHAFLFQGRGELYASPVVDDGLSSSNSGTDLLGEERIQLPSRLWHLLWLIIIFAVAVQCSANLIHSIPELVKVTPLSQLSIGAVLLPVITSLSNCFKTCLIAKTNRMELVIHLTVETTLAMVFLNLPGLTFANMILGHGPLLNLNFILNISLFISVFTTAYLIRDGIFHILKGCMALALYLIIIMGLFVYPNDWD</sequence>
<keyword evidence="4 8" id="KW-0812">Transmembrane</keyword>
<keyword evidence="11" id="KW-1185">Reference proteome</keyword>
<comment type="similarity">
    <text evidence="2">Belongs to the Ca(2+):cation antiporter (CaCA) (TC 2.A.19) family.</text>
</comment>
<comment type="subcellular location">
    <subcellularLocation>
        <location evidence="1">Endomembrane system</location>
        <topology evidence="1">Multi-pass membrane protein</topology>
    </subcellularLocation>
</comment>
<evidence type="ECO:0000256" key="6">
    <source>
        <dbReference type="ARBA" id="ARBA00023065"/>
    </source>
</evidence>
<name>A0A5N7B347_9EURO</name>
<feature type="transmembrane region" description="Helical" evidence="8">
    <location>
        <begin position="185"/>
        <end position="206"/>
    </location>
</feature>
<keyword evidence="6" id="KW-0406">Ion transport</keyword>
<dbReference type="InterPro" id="IPR004713">
    <property type="entry name" value="CaH_exchang"/>
</dbReference>
<accession>A0A5N7B347</accession>
<feature type="transmembrane region" description="Helical" evidence="8">
    <location>
        <begin position="218"/>
        <end position="236"/>
    </location>
</feature>
<evidence type="ECO:0000256" key="2">
    <source>
        <dbReference type="ARBA" id="ARBA00008170"/>
    </source>
</evidence>
<dbReference type="Proteomes" id="UP000326198">
    <property type="component" value="Unassembled WGS sequence"/>
</dbReference>
<dbReference type="InterPro" id="IPR004837">
    <property type="entry name" value="NaCa_Exmemb"/>
</dbReference>
<feature type="transmembrane region" description="Helical" evidence="8">
    <location>
        <begin position="285"/>
        <end position="306"/>
    </location>
</feature>
<evidence type="ECO:0000313" key="10">
    <source>
        <dbReference type="EMBL" id="KAE8375568.1"/>
    </source>
</evidence>
<gene>
    <name evidence="10" type="ORF">BDV26DRAFT_267713</name>
</gene>
<evidence type="ECO:0000256" key="4">
    <source>
        <dbReference type="ARBA" id="ARBA00022692"/>
    </source>
</evidence>
<feature type="domain" description="Sodium/calcium exchanger membrane region" evidence="9">
    <location>
        <begin position="130"/>
        <end position="238"/>
    </location>
</feature>
<evidence type="ECO:0000256" key="1">
    <source>
        <dbReference type="ARBA" id="ARBA00004127"/>
    </source>
</evidence>
<dbReference type="PANTHER" id="PTHR31503:SF22">
    <property type="entry name" value="VACUOLAR CALCIUM ION TRANSPORTER"/>
    <property type="match status" value="1"/>
</dbReference>
<dbReference type="GO" id="GO:0012505">
    <property type="term" value="C:endomembrane system"/>
    <property type="evidence" value="ECO:0007669"/>
    <property type="project" value="UniProtKB-SubCell"/>
</dbReference>
<feature type="transmembrane region" description="Helical" evidence="8">
    <location>
        <begin position="348"/>
        <end position="365"/>
    </location>
</feature>
<keyword evidence="7 8" id="KW-0472">Membrane</keyword>
<evidence type="ECO:0000256" key="7">
    <source>
        <dbReference type="ARBA" id="ARBA00023136"/>
    </source>
</evidence>
<dbReference type="AlphaFoldDB" id="A0A5N7B347"/>
<feature type="transmembrane region" description="Helical" evidence="8">
    <location>
        <begin position="409"/>
        <end position="429"/>
    </location>
</feature>
<dbReference type="GO" id="GO:0005774">
    <property type="term" value="C:vacuolar membrane"/>
    <property type="evidence" value="ECO:0007669"/>
    <property type="project" value="UniProtKB-ARBA"/>
</dbReference>
<feature type="transmembrane region" description="Helical" evidence="8">
    <location>
        <begin position="318"/>
        <end position="341"/>
    </location>
</feature>
<dbReference type="Pfam" id="PF01699">
    <property type="entry name" value="Na_Ca_ex"/>
    <property type="match status" value="1"/>
</dbReference>
<feature type="transmembrane region" description="Helical" evidence="8">
    <location>
        <begin position="62"/>
        <end position="81"/>
    </location>
</feature>